<proteinExistence type="inferred from homology"/>
<comment type="similarity">
    <text evidence="1">Belongs to the CDC6/cdc18 family.</text>
</comment>
<dbReference type="Gene3D" id="1.10.10.10">
    <property type="entry name" value="Winged helix-like DNA-binding domain superfamily/Winged helix DNA-binding domain"/>
    <property type="match status" value="1"/>
</dbReference>
<evidence type="ECO:0000313" key="6">
    <source>
        <dbReference type="EMBL" id="RLE50874.1"/>
    </source>
</evidence>
<evidence type="ECO:0000313" key="7">
    <source>
        <dbReference type="Proteomes" id="UP000268446"/>
    </source>
</evidence>
<dbReference type="InterPro" id="IPR036390">
    <property type="entry name" value="WH_DNA-bd_sf"/>
</dbReference>
<protein>
    <recommendedName>
        <fullName evidence="5">Cdc6 C-terminal domain-containing protein</fullName>
    </recommendedName>
</protein>
<dbReference type="AlphaFoldDB" id="A0A497EU08"/>
<reference evidence="6 7" key="1">
    <citation type="submission" date="2018-06" db="EMBL/GenBank/DDBJ databases">
        <title>Extensive metabolic versatility and redundancy in microbially diverse, dynamic hydrothermal sediments.</title>
        <authorList>
            <person name="Dombrowski N."/>
            <person name="Teske A."/>
            <person name="Baker B.J."/>
        </authorList>
    </citation>
    <scope>NUCLEOTIDE SEQUENCE [LARGE SCALE GENOMIC DNA]</scope>
    <source>
        <strain evidence="6">B29_G17</strain>
    </source>
</reference>
<dbReference type="InterPro" id="IPR027417">
    <property type="entry name" value="P-loop_NTPase"/>
</dbReference>
<dbReference type="Gene3D" id="1.10.8.60">
    <property type="match status" value="1"/>
</dbReference>
<name>A0A497EU08_9CREN</name>
<dbReference type="SUPFAM" id="SSF52540">
    <property type="entry name" value="P-loop containing nucleoside triphosphate hydrolases"/>
    <property type="match status" value="1"/>
</dbReference>
<dbReference type="PANTHER" id="PTHR10763:SF31">
    <property type="entry name" value="ORC1-TYPE DNA REPLICATION PROTEIN 2"/>
    <property type="match status" value="1"/>
</dbReference>
<dbReference type="CDD" id="cd08768">
    <property type="entry name" value="Cdc6_C"/>
    <property type="match status" value="1"/>
</dbReference>
<evidence type="ECO:0000256" key="3">
    <source>
        <dbReference type="ARBA" id="ARBA00022741"/>
    </source>
</evidence>
<dbReference type="PANTHER" id="PTHR10763">
    <property type="entry name" value="CELL DIVISION CONTROL PROTEIN 6-RELATED"/>
    <property type="match status" value="1"/>
</dbReference>
<keyword evidence="4" id="KW-0067">ATP-binding</keyword>
<evidence type="ECO:0000256" key="2">
    <source>
        <dbReference type="ARBA" id="ARBA00022705"/>
    </source>
</evidence>
<evidence type="ECO:0000256" key="4">
    <source>
        <dbReference type="ARBA" id="ARBA00022840"/>
    </source>
</evidence>
<dbReference type="Gene3D" id="3.40.50.300">
    <property type="entry name" value="P-loop containing nucleotide triphosphate hydrolases"/>
    <property type="match status" value="1"/>
</dbReference>
<dbReference type="InterPro" id="IPR015163">
    <property type="entry name" value="Cdc6_C"/>
</dbReference>
<keyword evidence="2" id="KW-0235">DNA replication</keyword>
<dbReference type="InterPro" id="IPR055237">
    <property type="entry name" value="Cdc6_lid"/>
</dbReference>
<dbReference type="SMART" id="SM01074">
    <property type="entry name" value="Cdc6_C"/>
    <property type="match status" value="1"/>
</dbReference>
<evidence type="ECO:0000259" key="5">
    <source>
        <dbReference type="SMART" id="SM01074"/>
    </source>
</evidence>
<dbReference type="InterPro" id="IPR050311">
    <property type="entry name" value="ORC1/CDC6"/>
</dbReference>
<dbReference type="EMBL" id="QMQZ01000097">
    <property type="protein sequence ID" value="RLE50874.1"/>
    <property type="molecule type" value="Genomic_DNA"/>
</dbReference>
<dbReference type="GO" id="GO:0005524">
    <property type="term" value="F:ATP binding"/>
    <property type="evidence" value="ECO:0007669"/>
    <property type="project" value="UniProtKB-KW"/>
</dbReference>
<feature type="domain" description="Cdc6 C-terminal" evidence="5">
    <location>
        <begin position="142"/>
        <end position="226"/>
    </location>
</feature>
<evidence type="ECO:0000256" key="1">
    <source>
        <dbReference type="ARBA" id="ARBA00006184"/>
    </source>
</evidence>
<organism evidence="6 7">
    <name type="scientific">Thermoproteota archaeon</name>
    <dbReference type="NCBI Taxonomy" id="2056631"/>
    <lineage>
        <taxon>Archaea</taxon>
        <taxon>Thermoproteota</taxon>
    </lineage>
</organism>
<accession>A0A497EU08</accession>
<keyword evidence="3" id="KW-0547">Nucleotide-binding</keyword>
<dbReference type="SUPFAM" id="SSF46785">
    <property type="entry name" value="Winged helix' DNA-binding domain"/>
    <property type="match status" value="1"/>
</dbReference>
<comment type="caution">
    <text evidence="6">The sequence shown here is derived from an EMBL/GenBank/DDBJ whole genome shotgun (WGS) entry which is preliminary data.</text>
</comment>
<dbReference type="FunFam" id="1.10.8.60:FF:000073">
    <property type="entry name" value="ORC1-type DNA replication protein"/>
    <property type="match status" value="1"/>
</dbReference>
<dbReference type="GO" id="GO:0006260">
    <property type="term" value="P:DNA replication"/>
    <property type="evidence" value="ECO:0007669"/>
    <property type="project" value="UniProtKB-KW"/>
</dbReference>
<sequence length="236" mass="27137">MIRMSDELLNQPQRISFIFIARSQVFLPALDKSTRSTLMHNIIKFNPYTASELEDILKARVEEAFYEGVVGSEVISMVADIASETGDARYALELLWRAAKYAELEGKRKIELEHVRKAASDIHPFVRIEVLRNLLLHEKILLLAIARALKAVDSAYVTMGEVEEIYKILCEEFSEKPRRHTQLWEYVQNLRNLGLIKTAVTTVKRKGRSTKIGLIEVPIETVEREVLALIWRDKSE</sequence>
<dbReference type="Pfam" id="PF22703">
    <property type="entry name" value="Cdc6_lid"/>
    <property type="match status" value="1"/>
</dbReference>
<gene>
    <name evidence="6" type="ORF">DRJ20_02945</name>
</gene>
<dbReference type="Proteomes" id="UP000268446">
    <property type="component" value="Unassembled WGS sequence"/>
</dbReference>
<dbReference type="Pfam" id="PF09079">
    <property type="entry name" value="WHD_Cdc6"/>
    <property type="match status" value="1"/>
</dbReference>
<dbReference type="InterPro" id="IPR036388">
    <property type="entry name" value="WH-like_DNA-bd_sf"/>
</dbReference>